<organism evidence="4">
    <name type="scientific">Zea mays</name>
    <name type="common">Maize</name>
    <dbReference type="NCBI Taxonomy" id="4577"/>
    <lineage>
        <taxon>Eukaryota</taxon>
        <taxon>Viridiplantae</taxon>
        <taxon>Streptophyta</taxon>
        <taxon>Embryophyta</taxon>
        <taxon>Tracheophyta</taxon>
        <taxon>Spermatophyta</taxon>
        <taxon>Magnoliopsida</taxon>
        <taxon>Liliopsida</taxon>
        <taxon>Poales</taxon>
        <taxon>Poaceae</taxon>
        <taxon>PACMAD clade</taxon>
        <taxon>Panicoideae</taxon>
        <taxon>Andropogonodae</taxon>
        <taxon>Andropogoneae</taxon>
        <taxon>Tripsacinae</taxon>
        <taxon>Zea</taxon>
    </lineage>
</organism>
<dbReference type="Gene3D" id="1.25.40.10">
    <property type="entry name" value="Tetratricopeptide repeat domain"/>
    <property type="match status" value="2"/>
</dbReference>
<protein>
    <recommendedName>
        <fullName evidence="5">Pentatricopeptide repeat-containing protein</fullName>
    </recommendedName>
</protein>
<feature type="repeat" description="PPR" evidence="3">
    <location>
        <begin position="211"/>
        <end position="245"/>
    </location>
</feature>
<keyword evidence="1" id="KW-0677">Repeat</keyword>
<dbReference type="NCBIfam" id="TIGR00756">
    <property type="entry name" value="PPR"/>
    <property type="match status" value="4"/>
</dbReference>
<dbReference type="PROSITE" id="PS51375">
    <property type="entry name" value="PPR"/>
    <property type="match status" value="4"/>
</dbReference>
<evidence type="ECO:0000256" key="3">
    <source>
        <dbReference type="PROSITE-ProRule" id="PRU00708"/>
    </source>
</evidence>
<sequence length="290" mass="30914">MPRPPRTHAPPSARLPPQSVRRGPEQPSAATLQASFLCSLTLALLRAGRLSAASHVISSLPAPPPACLLRRLIPALASSGLVAAASRFRPVAADTVSYNIFLAGLSEQGHGRLAALVLSEMCKHGVPWDGVTMSTTLMGLCRTKLIGEAAALAETLDMAATLVMVERMTTQGLALDVVGYNTLVARFCHSGDADAAWEVAERMKADGVEPSVVTHTALIGECCKMKQIEEAFTLYEGMVRSGVLPDVVTLSALVDGLCRDGRFSEAYALFRDVQNDDAIRRELASYTRAI</sequence>
<gene>
    <name evidence="4" type="ORF">ZEAMMB73_Zm00001d003359</name>
</gene>
<feature type="repeat" description="PPR" evidence="3">
    <location>
        <begin position="176"/>
        <end position="210"/>
    </location>
</feature>
<dbReference type="OMA" id="PREEMCK"/>
<keyword evidence="2" id="KW-0809">Transit peptide</keyword>
<dbReference type="InParanoid" id="A0A1D6E8T0"/>
<feature type="repeat" description="PPR" evidence="3">
    <location>
        <begin position="94"/>
        <end position="128"/>
    </location>
</feature>
<dbReference type="Pfam" id="PF13041">
    <property type="entry name" value="PPR_2"/>
    <property type="match status" value="2"/>
</dbReference>
<dbReference type="InterPro" id="IPR011990">
    <property type="entry name" value="TPR-like_helical_dom_sf"/>
</dbReference>
<dbReference type="InterPro" id="IPR002885">
    <property type="entry name" value="PPR_rpt"/>
</dbReference>
<evidence type="ECO:0000256" key="1">
    <source>
        <dbReference type="ARBA" id="ARBA00022737"/>
    </source>
</evidence>
<name>A0A1D6E8T0_MAIZE</name>
<dbReference type="PANTHER" id="PTHR47932">
    <property type="entry name" value="ATPASE EXPRESSION PROTEIN 3"/>
    <property type="match status" value="1"/>
</dbReference>
<dbReference type="SMR" id="A0A1D6E8T0"/>
<evidence type="ECO:0008006" key="5">
    <source>
        <dbReference type="Google" id="ProtNLM"/>
    </source>
</evidence>
<reference evidence="4" key="1">
    <citation type="submission" date="2015-12" db="EMBL/GenBank/DDBJ databases">
        <title>Update maize B73 reference genome by single molecule sequencing technologies.</title>
        <authorList>
            <consortium name="Maize Genome Sequencing Project"/>
            <person name="Ware D."/>
        </authorList>
    </citation>
    <scope>NUCLEOTIDE SEQUENCE [LARGE SCALE GENOMIC DNA]</scope>
    <source>
        <tissue evidence="4">Seedling</tissue>
    </source>
</reference>
<proteinExistence type="predicted"/>
<dbReference type="EMBL" id="CM007648">
    <property type="protein sequence ID" value="ONM16813.1"/>
    <property type="molecule type" value="Genomic_DNA"/>
</dbReference>
<evidence type="ECO:0000313" key="4">
    <source>
        <dbReference type="EMBL" id="ONM16813.1"/>
    </source>
</evidence>
<dbReference type="Pfam" id="PF12854">
    <property type="entry name" value="PPR_1"/>
    <property type="match status" value="1"/>
</dbReference>
<accession>A0A1D6E8T0</accession>
<dbReference type="AlphaFoldDB" id="A0A1D6E8T0"/>
<evidence type="ECO:0000256" key="2">
    <source>
        <dbReference type="ARBA" id="ARBA00022946"/>
    </source>
</evidence>
<dbReference type="PANTHER" id="PTHR47932:SF67">
    <property type="entry name" value="PENTACOTRIPEPTIDE-REPEAT REGION OF PRORP DOMAIN-CONTAINING PROTEIN"/>
    <property type="match status" value="1"/>
</dbReference>
<feature type="repeat" description="PPR" evidence="3">
    <location>
        <begin position="246"/>
        <end position="280"/>
    </location>
</feature>